<evidence type="ECO:0000256" key="1">
    <source>
        <dbReference type="ARBA" id="ARBA00001968"/>
    </source>
</evidence>
<dbReference type="Proteomes" id="UP000027746">
    <property type="component" value="Unassembled WGS sequence"/>
</dbReference>
<dbReference type="Pfam" id="PF02545">
    <property type="entry name" value="Maf"/>
    <property type="match status" value="1"/>
</dbReference>
<comment type="cofactor">
    <cofactor evidence="1 4">
        <name>a divalent metal cation</name>
        <dbReference type="ChEBI" id="CHEBI:60240"/>
    </cofactor>
</comment>
<dbReference type="InterPro" id="IPR029001">
    <property type="entry name" value="ITPase-like_fam"/>
</dbReference>
<reference evidence="5 6" key="1">
    <citation type="submission" date="2014-01" db="EMBL/GenBank/DDBJ databases">
        <title>Sulfitobacter sp. H3 (MCCC 1A00686) Genome Sequencing.</title>
        <authorList>
            <person name="Lai Q."/>
            <person name="Hong Z."/>
        </authorList>
    </citation>
    <scope>NUCLEOTIDE SEQUENCE [LARGE SCALE GENOMIC DNA]</scope>
    <source>
        <strain evidence="5 6">H3</strain>
    </source>
</reference>
<dbReference type="GO" id="GO:0009117">
    <property type="term" value="P:nucleotide metabolic process"/>
    <property type="evidence" value="ECO:0007669"/>
    <property type="project" value="UniProtKB-KW"/>
</dbReference>
<dbReference type="InterPro" id="IPR003697">
    <property type="entry name" value="Maf-like"/>
</dbReference>
<proteinExistence type="inferred from homology"/>
<evidence type="ECO:0000256" key="4">
    <source>
        <dbReference type="HAMAP-Rule" id="MF_00528"/>
    </source>
</evidence>
<comment type="catalytic activity">
    <reaction evidence="4">
        <text>a ribonucleoside 5'-triphosphate + H2O = a ribonucleoside 5'-phosphate + diphosphate + H(+)</text>
        <dbReference type="Rhea" id="RHEA:23996"/>
        <dbReference type="ChEBI" id="CHEBI:15377"/>
        <dbReference type="ChEBI" id="CHEBI:15378"/>
        <dbReference type="ChEBI" id="CHEBI:33019"/>
        <dbReference type="ChEBI" id="CHEBI:58043"/>
        <dbReference type="ChEBI" id="CHEBI:61557"/>
        <dbReference type="EC" id="3.6.1.9"/>
    </reaction>
</comment>
<dbReference type="NCBIfam" id="TIGR00172">
    <property type="entry name" value="maf"/>
    <property type="match status" value="1"/>
</dbReference>
<comment type="similarity">
    <text evidence="4">Belongs to the Maf family.</text>
</comment>
<comment type="subcellular location">
    <subcellularLocation>
        <location evidence="4">Cytoplasm</location>
    </subcellularLocation>
</comment>
<dbReference type="EMBL" id="JAMD01000002">
    <property type="protein sequence ID" value="KEJ97067.1"/>
    <property type="molecule type" value="Genomic_DNA"/>
</dbReference>
<protein>
    <recommendedName>
        <fullName evidence="4">Nucleoside triphosphate pyrophosphatase</fullName>
        <ecNumber evidence="4">3.6.1.9</ecNumber>
    </recommendedName>
    <alternativeName>
        <fullName evidence="4">Nucleotide pyrophosphatase</fullName>
        <shortName evidence="4">Nucleotide PPase</shortName>
    </alternativeName>
</protein>
<accession>A0A073JH78</accession>
<sequence>MPQSIILASGSSIRADMLTQAGVAFEVMKPRVDEESVKAGMLAEQAKPRDIADTLAEIKARKISDKMPGVFVLGCDQVLDHRGTLLSKPETPQEVVSQLTALRGDTHSLLSAAVICENGEPIWRHIGQVRVRMRDASDAYIQDYVDRNWDSIRHSVGGYKIEEEGVRLMASIEGDYFSVLGMPLLQLLAFLTVRGVVQA</sequence>
<dbReference type="EC" id="3.6.1.9" evidence="4"/>
<keyword evidence="6" id="KW-1185">Reference proteome</keyword>
<dbReference type="PANTHER" id="PTHR43213:SF5">
    <property type="entry name" value="BIFUNCTIONAL DTTP_UTP PYROPHOSPHATASE_METHYLTRANSFERASE PROTEIN-RELATED"/>
    <property type="match status" value="1"/>
</dbReference>
<keyword evidence="2 4" id="KW-0378">Hydrolase</keyword>
<comment type="caution">
    <text evidence="4">Lacks conserved residue(s) required for the propagation of feature annotation.</text>
</comment>
<comment type="function">
    <text evidence="4">Nucleoside triphosphate pyrophosphatase. May have a dual role in cell division arrest and in preventing the incorporation of modified nucleotides into cellular nucleic acids.</text>
</comment>
<dbReference type="CDD" id="cd00555">
    <property type="entry name" value="Maf"/>
    <property type="match status" value="1"/>
</dbReference>
<dbReference type="GO" id="GO:0005737">
    <property type="term" value="C:cytoplasm"/>
    <property type="evidence" value="ECO:0007669"/>
    <property type="project" value="UniProtKB-SubCell"/>
</dbReference>
<dbReference type="Gene3D" id="3.90.950.10">
    <property type="match status" value="1"/>
</dbReference>
<dbReference type="RefSeq" id="WP_037922676.1">
    <property type="nucleotide sequence ID" value="NZ_CP054599.1"/>
</dbReference>
<dbReference type="PANTHER" id="PTHR43213">
    <property type="entry name" value="BIFUNCTIONAL DTTP/UTP PYROPHOSPHATASE/METHYLTRANSFERASE PROTEIN-RELATED"/>
    <property type="match status" value="1"/>
</dbReference>
<keyword evidence="4" id="KW-0963">Cytoplasm</keyword>
<name>A0A073JH78_9RHOB</name>
<dbReference type="SUPFAM" id="SSF52972">
    <property type="entry name" value="ITPase-like"/>
    <property type="match status" value="1"/>
</dbReference>
<evidence type="ECO:0000256" key="2">
    <source>
        <dbReference type="ARBA" id="ARBA00022801"/>
    </source>
</evidence>
<gene>
    <name evidence="5" type="ORF">SUH3_09850</name>
</gene>
<organism evidence="5 6">
    <name type="scientific">Pseudosulfitobacter pseudonitzschiae</name>
    <dbReference type="NCBI Taxonomy" id="1402135"/>
    <lineage>
        <taxon>Bacteria</taxon>
        <taxon>Pseudomonadati</taxon>
        <taxon>Pseudomonadota</taxon>
        <taxon>Alphaproteobacteria</taxon>
        <taxon>Rhodobacterales</taxon>
        <taxon>Roseobacteraceae</taxon>
        <taxon>Pseudosulfitobacter</taxon>
    </lineage>
</organism>
<dbReference type="GeneID" id="68868080"/>
<dbReference type="AlphaFoldDB" id="A0A073JH78"/>
<comment type="catalytic activity">
    <reaction evidence="4">
        <text>a 2'-deoxyribonucleoside 5'-triphosphate + H2O = a 2'-deoxyribonucleoside 5'-phosphate + diphosphate + H(+)</text>
        <dbReference type="Rhea" id="RHEA:44644"/>
        <dbReference type="ChEBI" id="CHEBI:15377"/>
        <dbReference type="ChEBI" id="CHEBI:15378"/>
        <dbReference type="ChEBI" id="CHEBI:33019"/>
        <dbReference type="ChEBI" id="CHEBI:61560"/>
        <dbReference type="ChEBI" id="CHEBI:65317"/>
        <dbReference type="EC" id="3.6.1.9"/>
    </reaction>
</comment>
<comment type="caution">
    <text evidence="5">The sequence shown here is derived from an EMBL/GenBank/DDBJ whole genome shotgun (WGS) entry which is preliminary data.</text>
</comment>
<evidence type="ECO:0000313" key="5">
    <source>
        <dbReference type="EMBL" id="KEJ97067.1"/>
    </source>
</evidence>
<dbReference type="PIRSF" id="PIRSF006305">
    <property type="entry name" value="Maf"/>
    <property type="match status" value="1"/>
</dbReference>
<evidence type="ECO:0000313" key="6">
    <source>
        <dbReference type="Proteomes" id="UP000027746"/>
    </source>
</evidence>
<dbReference type="GO" id="GO:0047429">
    <property type="term" value="F:nucleoside triphosphate diphosphatase activity"/>
    <property type="evidence" value="ECO:0007669"/>
    <property type="project" value="UniProtKB-EC"/>
</dbReference>
<keyword evidence="3 4" id="KW-0546">Nucleotide metabolism</keyword>
<dbReference type="HAMAP" id="MF_00528">
    <property type="entry name" value="Maf"/>
    <property type="match status" value="1"/>
</dbReference>
<feature type="active site" description="Proton acceptor" evidence="4">
    <location>
        <position position="76"/>
    </location>
</feature>
<dbReference type="OrthoDB" id="9813962at2"/>
<evidence type="ECO:0000256" key="3">
    <source>
        <dbReference type="ARBA" id="ARBA00023080"/>
    </source>
</evidence>